<evidence type="ECO:0000313" key="1">
    <source>
        <dbReference type="EMBL" id="KAG6667193.1"/>
    </source>
</evidence>
<dbReference type="PANTHER" id="PTHR46890">
    <property type="entry name" value="NON-LTR RETROLELEMENT REVERSE TRANSCRIPTASE-LIKE PROTEIN-RELATED"/>
    <property type="match status" value="1"/>
</dbReference>
<gene>
    <name evidence="1" type="ORF">CIPAW_01G083900</name>
</gene>
<dbReference type="PANTHER" id="PTHR46890:SF48">
    <property type="entry name" value="RNA-DIRECTED DNA POLYMERASE"/>
    <property type="match status" value="1"/>
</dbReference>
<reference evidence="1" key="1">
    <citation type="submission" date="2020-12" db="EMBL/GenBank/DDBJ databases">
        <title>WGS assembly of Carya illinoinensis cv. Pawnee.</title>
        <authorList>
            <person name="Platts A."/>
            <person name="Shu S."/>
            <person name="Wright S."/>
            <person name="Barry K."/>
            <person name="Edger P."/>
            <person name="Pires J.C."/>
            <person name="Schmutz J."/>
        </authorList>
    </citation>
    <scope>NUCLEOTIDE SEQUENCE</scope>
    <source>
        <tissue evidence="1">Leaf</tissue>
    </source>
</reference>
<dbReference type="EMBL" id="CM031809">
    <property type="protein sequence ID" value="KAG6667193.1"/>
    <property type="molecule type" value="Genomic_DNA"/>
</dbReference>
<organism evidence="1 2">
    <name type="scientific">Carya illinoinensis</name>
    <name type="common">Pecan</name>
    <dbReference type="NCBI Taxonomy" id="32201"/>
    <lineage>
        <taxon>Eukaryota</taxon>
        <taxon>Viridiplantae</taxon>
        <taxon>Streptophyta</taxon>
        <taxon>Embryophyta</taxon>
        <taxon>Tracheophyta</taxon>
        <taxon>Spermatophyta</taxon>
        <taxon>Magnoliopsida</taxon>
        <taxon>eudicotyledons</taxon>
        <taxon>Gunneridae</taxon>
        <taxon>Pentapetalae</taxon>
        <taxon>rosids</taxon>
        <taxon>fabids</taxon>
        <taxon>Fagales</taxon>
        <taxon>Juglandaceae</taxon>
        <taxon>Carya</taxon>
    </lineage>
</organism>
<accession>A0A8T1RLL3</accession>
<name>A0A8T1RLL3_CARIL</name>
<comment type="caution">
    <text evidence="1">The sequence shown here is derived from an EMBL/GenBank/DDBJ whole genome shotgun (WGS) entry which is preliminary data.</text>
</comment>
<proteinExistence type="predicted"/>
<protein>
    <recommendedName>
        <fullName evidence="3">Reverse transcriptase domain-containing protein</fullName>
    </recommendedName>
</protein>
<dbReference type="InterPro" id="IPR052343">
    <property type="entry name" value="Retrotransposon-Effector_Assoc"/>
</dbReference>
<evidence type="ECO:0008006" key="3">
    <source>
        <dbReference type="Google" id="ProtNLM"/>
    </source>
</evidence>
<dbReference type="AlphaFoldDB" id="A0A8T1RLL3"/>
<dbReference type="Proteomes" id="UP000811609">
    <property type="component" value="Chromosome 1"/>
</dbReference>
<evidence type="ECO:0000313" key="2">
    <source>
        <dbReference type="Proteomes" id="UP000811609"/>
    </source>
</evidence>
<sequence length="471" mass="54595">MCNKLNFDGCLVVDSRGSRGSSGDLALLWKTRDNVTIHNYLRWHISAYVVTGTEQPWLFTGFYGNPKTSKRHLSWEFLKSLKPVNKTPWLCCGDFNEIFYQAEKMEGAPRPYKQMESFRNTLEWCSFNSILTKGPMFTWANNRMKPFFTKERLDRALANPNWMESFNESCCHAEELCNWFKELDAKVNKRAPKEIRQKLKRLGELQEADRGDQLETVRKLQSEIDQNLAEEDLKWKQRAKQHWLQKGDRNTTFYHLHASYRRKINKISQIMDHRNPMISDKDRIRAVFTSYFLELFTTSTPSGIEACIRDMPKRVTTTMNALLLQEFTEDEVKCVVFQMKGMGSLGPDGFPALFYQSNWDITRKEVSNYVLNILNNAGSLDGVNDTSISLIPKVENPTKVSDYRHISLCNVIYKVVAKVLSNRLKLILPDIISVNQSAFVPGRAITDTSWWHTRPSIPCPQECKASKLTWL</sequence>
<keyword evidence="2" id="KW-1185">Reference proteome</keyword>